<dbReference type="InterPro" id="IPR037079">
    <property type="entry name" value="AF2212/PG0164-like_sf"/>
</dbReference>
<dbReference type="KEGG" id="psor:RSJ16_02270"/>
<gene>
    <name evidence="1" type="ORF">UMC4404_24131</name>
</gene>
<evidence type="ECO:0000313" key="1">
    <source>
        <dbReference type="EMBL" id="CEO34856.1"/>
    </source>
</evidence>
<reference evidence="2" key="1">
    <citation type="submission" date="2015-01" db="EMBL/GenBank/DDBJ databases">
        <authorList>
            <person name="Aslett A.Martin."/>
            <person name="De Silva Nishadi"/>
        </authorList>
    </citation>
    <scope>NUCLEOTIDE SEQUENCE [LARGE SCALE GENOMIC DNA]</scope>
    <source>
        <strain evidence="2">UMC4404</strain>
    </source>
</reference>
<name>A0A9P1L1N7_PARSO</name>
<dbReference type="RefSeq" id="WP_021130093.1">
    <property type="nucleotide sequence ID" value="NZ_BDJI01000002.1"/>
</dbReference>
<accession>A0A9P1L1N7</accession>
<comment type="caution">
    <text evidence="1">The sequence shown here is derived from an EMBL/GenBank/DDBJ whole genome shotgun (WGS) entry which is preliminary data.</text>
</comment>
<dbReference type="EMBL" id="CDNY01000025">
    <property type="protein sequence ID" value="CEO34856.1"/>
    <property type="molecule type" value="Genomic_DNA"/>
</dbReference>
<dbReference type="Gene3D" id="2.40.30.100">
    <property type="entry name" value="AF2212/PG0164-like"/>
    <property type="match status" value="1"/>
</dbReference>
<dbReference type="InterPro" id="IPR015018">
    <property type="entry name" value="DUF1905"/>
</dbReference>
<dbReference type="SUPFAM" id="SSF141694">
    <property type="entry name" value="AF2212/PG0164-like"/>
    <property type="match status" value="1"/>
</dbReference>
<evidence type="ECO:0000313" key="2">
    <source>
        <dbReference type="Proteomes" id="UP000049685"/>
    </source>
</evidence>
<proteinExistence type="predicted"/>
<sequence length="152" mass="17676">MIYNFEATIKKIPDKDATFIEIPFNVEKELGAKRVKVKAKFDGINYRGSIVSMGNGCYMIGVTKAIRKEIGKDAGENLLVEIEKDEEVREIELPIDFKVELEKNKIALKFYDNLSYSSKRKYYQWIASAKKEETRRKRIIEAIFKLESNIKL</sequence>
<dbReference type="Pfam" id="PF13376">
    <property type="entry name" value="OmdA"/>
    <property type="match status" value="1"/>
</dbReference>
<dbReference type="Proteomes" id="UP000049685">
    <property type="component" value="Unassembled WGS sequence"/>
</dbReference>
<dbReference type="AlphaFoldDB" id="A0A9P1L1N7"/>
<organism evidence="1 2">
    <name type="scientific">Paraclostridium sordellii</name>
    <name type="common">Clostridium sordellii</name>
    <dbReference type="NCBI Taxonomy" id="1505"/>
    <lineage>
        <taxon>Bacteria</taxon>
        <taxon>Bacillati</taxon>
        <taxon>Bacillota</taxon>
        <taxon>Clostridia</taxon>
        <taxon>Peptostreptococcales</taxon>
        <taxon>Peptostreptococcaceae</taxon>
        <taxon>Paraclostridium</taxon>
    </lineage>
</organism>
<protein>
    <submittedName>
        <fullName evidence="1">Uncharacterized protein conserved in bacteria</fullName>
    </submittedName>
</protein>
<dbReference type="Pfam" id="PF08922">
    <property type="entry name" value="DUF1905"/>
    <property type="match status" value="1"/>
</dbReference>